<evidence type="ECO:0000313" key="7">
    <source>
        <dbReference type="EMBL" id="KAK2192384.1"/>
    </source>
</evidence>
<accession>A0AAD9UK08</accession>
<sequence length="434" mass="47250">MDPEMMANLAMGEGRKRMSWMPLSGSIFGSLHDRHKHNKEPEKINVRTSTPAPAITTHDEPETFFNTYVQPSCVELLGVALYVWVSSLVAQTQTSGLTNGIVNGLLIAALGYSFGKVSVMASGHLSVPLAASFVGCQIIGSILGAVFALAVMSFKVSSSATGPALTAFDAFGGGVPELGDGVQWWQGVLCEAGLTFLWVTTVLMTSINRRTTTDLSASGRRLCGRCRRHGRVSGGSMNPARSFGPTVVMTLFDRGVWRGHVVYLIGPTIGGLLATVTYRSRLLASRPPREDWGLDQRGSHRLTAFPLVKLLPPSSTTIPSSSSNDLYLTTAYNLHLTTAYNLYLTTAYNLHLTTAYNLHLTTAYNLHLTTAYNLHLTTAYNLHLTTAYNLHLTTAYNLHLTTEPPNIFVQPSHSHILLLRNYPTTFPHVDVICA</sequence>
<dbReference type="EMBL" id="JAODUO010000031">
    <property type="protein sequence ID" value="KAK2192384.1"/>
    <property type="molecule type" value="Genomic_DNA"/>
</dbReference>
<keyword evidence="3 6" id="KW-1133">Transmembrane helix</keyword>
<name>A0AAD9UK08_RIDPI</name>
<evidence type="ECO:0000256" key="2">
    <source>
        <dbReference type="ARBA" id="ARBA00022692"/>
    </source>
</evidence>
<keyword evidence="5" id="KW-0813">Transport</keyword>
<evidence type="ECO:0000313" key="8">
    <source>
        <dbReference type="Proteomes" id="UP001209878"/>
    </source>
</evidence>
<protein>
    <recommendedName>
        <fullName evidence="9">Major intrinsic protein</fullName>
    </recommendedName>
</protein>
<evidence type="ECO:0000256" key="4">
    <source>
        <dbReference type="ARBA" id="ARBA00023136"/>
    </source>
</evidence>
<dbReference type="PRINTS" id="PR00783">
    <property type="entry name" value="MINTRINSICP"/>
</dbReference>
<keyword evidence="4 6" id="KW-0472">Membrane</keyword>
<feature type="transmembrane region" description="Helical" evidence="6">
    <location>
        <begin position="68"/>
        <end position="85"/>
    </location>
</feature>
<dbReference type="GO" id="GO:0005886">
    <property type="term" value="C:plasma membrane"/>
    <property type="evidence" value="ECO:0007669"/>
    <property type="project" value="TreeGrafter"/>
</dbReference>
<evidence type="ECO:0000256" key="3">
    <source>
        <dbReference type="ARBA" id="ARBA00022989"/>
    </source>
</evidence>
<dbReference type="InterPro" id="IPR023271">
    <property type="entry name" value="Aquaporin-like"/>
</dbReference>
<evidence type="ECO:0008006" key="9">
    <source>
        <dbReference type="Google" id="ProtNLM"/>
    </source>
</evidence>
<evidence type="ECO:0000256" key="6">
    <source>
        <dbReference type="SAM" id="Phobius"/>
    </source>
</evidence>
<organism evidence="7 8">
    <name type="scientific">Ridgeia piscesae</name>
    <name type="common">Tubeworm</name>
    <dbReference type="NCBI Taxonomy" id="27915"/>
    <lineage>
        <taxon>Eukaryota</taxon>
        <taxon>Metazoa</taxon>
        <taxon>Spiralia</taxon>
        <taxon>Lophotrochozoa</taxon>
        <taxon>Annelida</taxon>
        <taxon>Polychaeta</taxon>
        <taxon>Sedentaria</taxon>
        <taxon>Canalipalpata</taxon>
        <taxon>Sabellida</taxon>
        <taxon>Siboglinidae</taxon>
        <taxon>Ridgeia</taxon>
    </lineage>
</organism>
<dbReference type="Proteomes" id="UP001209878">
    <property type="component" value="Unassembled WGS sequence"/>
</dbReference>
<feature type="transmembrane region" description="Helical" evidence="6">
    <location>
        <begin position="127"/>
        <end position="151"/>
    </location>
</feature>
<dbReference type="GO" id="GO:0015250">
    <property type="term" value="F:water channel activity"/>
    <property type="evidence" value="ECO:0007669"/>
    <property type="project" value="TreeGrafter"/>
</dbReference>
<keyword evidence="8" id="KW-1185">Reference proteome</keyword>
<comment type="similarity">
    <text evidence="5">Belongs to the MIP/aquaporin (TC 1.A.8) family.</text>
</comment>
<comment type="subcellular location">
    <subcellularLocation>
        <location evidence="1">Membrane</location>
        <topology evidence="1">Multi-pass membrane protein</topology>
    </subcellularLocation>
</comment>
<dbReference type="PANTHER" id="PTHR19139">
    <property type="entry name" value="AQUAPORIN TRANSPORTER"/>
    <property type="match status" value="1"/>
</dbReference>
<dbReference type="Gene3D" id="1.20.1080.10">
    <property type="entry name" value="Glycerol uptake facilitator protein"/>
    <property type="match status" value="1"/>
</dbReference>
<dbReference type="InterPro" id="IPR034294">
    <property type="entry name" value="Aquaporin_transptr"/>
</dbReference>
<dbReference type="Pfam" id="PF00230">
    <property type="entry name" value="MIP"/>
    <property type="match status" value="1"/>
</dbReference>
<proteinExistence type="inferred from homology"/>
<dbReference type="SUPFAM" id="SSF81338">
    <property type="entry name" value="Aquaporin-like"/>
    <property type="match status" value="1"/>
</dbReference>
<dbReference type="AlphaFoldDB" id="A0AAD9UK08"/>
<keyword evidence="2 5" id="KW-0812">Transmembrane</keyword>
<dbReference type="InterPro" id="IPR000425">
    <property type="entry name" value="MIP"/>
</dbReference>
<comment type="caution">
    <text evidence="7">The sequence shown here is derived from an EMBL/GenBank/DDBJ whole genome shotgun (WGS) entry which is preliminary data.</text>
</comment>
<dbReference type="PANTHER" id="PTHR19139:SF284">
    <property type="entry name" value="AQUAPORIN"/>
    <property type="match status" value="1"/>
</dbReference>
<reference evidence="7" key="1">
    <citation type="journal article" date="2023" name="Mol. Biol. Evol.">
        <title>Third-Generation Sequencing Reveals the Adaptive Role of the Epigenome in Three Deep-Sea Polychaetes.</title>
        <authorList>
            <person name="Perez M."/>
            <person name="Aroh O."/>
            <person name="Sun Y."/>
            <person name="Lan Y."/>
            <person name="Juniper S.K."/>
            <person name="Young C.R."/>
            <person name="Angers B."/>
            <person name="Qian P.Y."/>
        </authorList>
    </citation>
    <scope>NUCLEOTIDE SEQUENCE</scope>
    <source>
        <strain evidence="7">R07B-5</strain>
    </source>
</reference>
<evidence type="ECO:0000256" key="5">
    <source>
        <dbReference type="RuleBase" id="RU000477"/>
    </source>
</evidence>
<dbReference type="SUPFAM" id="SSF69349">
    <property type="entry name" value="Phage fibre proteins"/>
    <property type="match status" value="1"/>
</dbReference>
<gene>
    <name evidence="7" type="ORF">NP493_30g00009</name>
</gene>
<evidence type="ECO:0000256" key="1">
    <source>
        <dbReference type="ARBA" id="ARBA00004141"/>
    </source>
</evidence>
<feature type="transmembrane region" description="Helical" evidence="6">
    <location>
        <begin position="97"/>
        <end position="115"/>
    </location>
</feature>